<evidence type="ECO:0000313" key="8">
    <source>
        <dbReference type="Proteomes" id="UP001518989"/>
    </source>
</evidence>
<feature type="transmembrane region" description="Helical" evidence="6">
    <location>
        <begin position="275"/>
        <end position="292"/>
    </location>
</feature>
<name>A0ABS3KKQ4_9PROT</name>
<dbReference type="PANTHER" id="PTHR33529:SF2">
    <property type="entry name" value="LIPOPOLYSACCHARIDE EXPORT SYSTEM PERMEASE PROTEIN LPTG"/>
    <property type="match status" value="1"/>
</dbReference>
<evidence type="ECO:0000256" key="1">
    <source>
        <dbReference type="ARBA" id="ARBA00004651"/>
    </source>
</evidence>
<dbReference type="InterPro" id="IPR005495">
    <property type="entry name" value="LptG/LptF_permease"/>
</dbReference>
<gene>
    <name evidence="7" type="ORF">IAI61_03350</name>
</gene>
<evidence type="ECO:0000256" key="2">
    <source>
        <dbReference type="ARBA" id="ARBA00022475"/>
    </source>
</evidence>
<evidence type="ECO:0000256" key="5">
    <source>
        <dbReference type="ARBA" id="ARBA00023136"/>
    </source>
</evidence>
<keyword evidence="2" id="KW-1003">Cell membrane</keyword>
<sequence length="355" mass="37990">MIRRRYLSRLFLGRVVAALLGLAGLLQLLDLLDNASDVLSRGGSGELWLYAARRLPSVLAQMMPLAVLIAAMLSLRRLAMTSEMAALRSAGVPVRSVLSAMLPVCLLAVLAQGVLSSVVAPRTERALAEWMARTDSRAIKPPSANPPRIWMRVGRDIVGIDRISPDGRELQGVLLVTRSPERLILARTDARRASRTTEGWVLHDVSVAAPGGETLRHLAEQPWPQGPAPAEIVEAARPTNAQTPGLLTRSLRGEQPAARGPAFFTTRLHESAARLLSPLVMLLLAAPMAFATPRRGAQMLAPLLCLALGLGFLLSGGLLGALGEAAILPAPLAVWSVPVVFATIGAMLLMHYDER</sequence>
<feature type="transmembrane region" description="Helical" evidence="6">
    <location>
        <begin position="299"/>
        <end position="320"/>
    </location>
</feature>
<evidence type="ECO:0000256" key="4">
    <source>
        <dbReference type="ARBA" id="ARBA00022989"/>
    </source>
</evidence>
<keyword evidence="4 6" id="KW-1133">Transmembrane helix</keyword>
<accession>A0ABS3KKQ4</accession>
<proteinExistence type="predicted"/>
<keyword evidence="8" id="KW-1185">Reference proteome</keyword>
<feature type="transmembrane region" description="Helical" evidence="6">
    <location>
        <begin position="96"/>
        <end position="115"/>
    </location>
</feature>
<keyword evidence="3 6" id="KW-0812">Transmembrane</keyword>
<evidence type="ECO:0000256" key="6">
    <source>
        <dbReference type="SAM" id="Phobius"/>
    </source>
</evidence>
<evidence type="ECO:0000313" key="7">
    <source>
        <dbReference type="EMBL" id="MBO1078053.1"/>
    </source>
</evidence>
<protein>
    <submittedName>
        <fullName evidence="7">LptF/LptG family permease</fullName>
    </submittedName>
</protein>
<dbReference type="Proteomes" id="UP001518989">
    <property type="component" value="Unassembled WGS sequence"/>
</dbReference>
<dbReference type="EMBL" id="JACTNG010000001">
    <property type="protein sequence ID" value="MBO1078053.1"/>
    <property type="molecule type" value="Genomic_DNA"/>
</dbReference>
<keyword evidence="5 6" id="KW-0472">Membrane</keyword>
<dbReference type="Pfam" id="PF03739">
    <property type="entry name" value="LptF_LptG"/>
    <property type="match status" value="1"/>
</dbReference>
<feature type="transmembrane region" description="Helical" evidence="6">
    <location>
        <begin position="55"/>
        <end position="75"/>
    </location>
</feature>
<dbReference type="PANTHER" id="PTHR33529">
    <property type="entry name" value="SLR0882 PROTEIN-RELATED"/>
    <property type="match status" value="1"/>
</dbReference>
<reference evidence="7 8" key="1">
    <citation type="submission" date="2020-09" db="EMBL/GenBank/DDBJ databases">
        <title>Roseomonas.</title>
        <authorList>
            <person name="Zhu W."/>
        </authorList>
    </citation>
    <scope>NUCLEOTIDE SEQUENCE [LARGE SCALE GENOMIC DNA]</scope>
    <source>
        <strain evidence="7 8">573</strain>
    </source>
</reference>
<feature type="transmembrane region" description="Helical" evidence="6">
    <location>
        <begin position="332"/>
        <end position="352"/>
    </location>
</feature>
<comment type="caution">
    <text evidence="7">The sequence shown here is derived from an EMBL/GenBank/DDBJ whole genome shotgun (WGS) entry which is preliminary data.</text>
</comment>
<dbReference type="RefSeq" id="WP_207415435.1">
    <property type="nucleotide sequence ID" value="NZ_CP061179.1"/>
</dbReference>
<evidence type="ECO:0000256" key="3">
    <source>
        <dbReference type="ARBA" id="ARBA00022692"/>
    </source>
</evidence>
<organism evidence="7 8">
    <name type="scientific">Roseomonas haemaphysalidis</name>
    <dbReference type="NCBI Taxonomy" id="2768162"/>
    <lineage>
        <taxon>Bacteria</taxon>
        <taxon>Pseudomonadati</taxon>
        <taxon>Pseudomonadota</taxon>
        <taxon>Alphaproteobacteria</taxon>
        <taxon>Acetobacterales</taxon>
        <taxon>Roseomonadaceae</taxon>
        <taxon>Roseomonas</taxon>
    </lineage>
</organism>
<comment type="subcellular location">
    <subcellularLocation>
        <location evidence="1">Cell membrane</location>
        <topology evidence="1">Multi-pass membrane protein</topology>
    </subcellularLocation>
</comment>